<keyword evidence="2" id="KW-1185">Reference proteome</keyword>
<dbReference type="HOGENOM" id="CLU_020336_12_2_3"/>
<gene>
    <name evidence="1" type="ordered locus">SYNW0633</name>
</gene>
<dbReference type="EMBL" id="BX569690">
    <property type="protein sequence ID" value="CAE07148.1"/>
    <property type="molecule type" value="Genomic_DNA"/>
</dbReference>
<dbReference type="Gene3D" id="3.40.50.1820">
    <property type="entry name" value="alpha/beta hydrolase"/>
    <property type="match status" value="1"/>
</dbReference>
<dbReference type="RefSeq" id="WP_011127500.1">
    <property type="nucleotide sequence ID" value="NC_005070.1"/>
</dbReference>
<evidence type="ECO:0000313" key="2">
    <source>
        <dbReference type="Proteomes" id="UP000001422"/>
    </source>
</evidence>
<dbReference type="eggNOG" id="COG0400">
    <property type="taxonomic scope" value="Bacteria"/>
</dbReference>
<accession>Q7U8I5</accession>
<dbReference type="SUPFAM" id="SSF53474">
    <property type="entry name" value="alpha/beta-Hydrolases"/>
    <property type="match status" value="1"/>
</dbReference>
<dbReference type="ESTHER" id="synpx-q7u8i5">
    <property type="family name" value="6_AlphaBeta_hydrolase"/>
</dbReference>
<dbReference type="InterPro" id="IPR029058">
    <property type="entry name" value="AB_hydrolase_fold"/>
</dbReference>
<dbReference type="AlphaFoldDB" id="Q7U8I5"/>
<name>Q7U8I5_PARMW</name>
<dbReference type="STRING" id="84588.SYNW0633"/>
<organism evidence="1 2">
    <name type="scientific">Parasynechococcus marenigrum (strain WH8102)</name>
    <dbReference type="NCBI Taxonomy" id="84588"/>
    <lineage>
        <taxon>Bacteria</taxon>
        <taxon>Bacillati</taxon>
        <taxon>Cyanobacteriota</taxon>
        <taxon>Cyanophyceae</taxon>
        <taxon>Synechococcales</taxon>
        <taxon>Prochlorococcaceae</taxon>
        <taxon>Parasynechococcus</taxon>
        <taxon>Parasynechococcus marenigrum</taxon>
    </lineage>
</organism>
<evidence type="ECO:0000313" key="1">
    <source>
        <dbReference type="EMBL" id="CAE07148.1"/>
    </source>
</evidence>
<dbReference type="Proteomes" id="UP000001422">
    <property type="component" value="Chromosome"/>
</dbReference>
<reference evidence="1 2" key="1">
    <citation type="journal article" date="2003" name="Nature">
        <title>The genome of a motile marine Synechococcus.</title>
        <authorList>
            <person name="Palenik B."/>
            <person name="Brahamsha B."/>
            <person name="Larimer F."/>
            <person name="Land M."/>
            <person name="Hauser L."/>
            <person name="Chain P."/>
            <person name="Lamerdin J."/>
            <person name="Regala W."/>
            <person name="Allen E.A."/>
            <person name="McCarren J."/>
            <person name="Paulsen I."/>
            <person name="Dufresne A."/>
            <person name="Partensky F."/>
            <person name="Webb E."/>
            <person name="Waterbury J."/>
        </authorList>
    </citation>
    <scope>NUCLEOTIDE SEQUENCE [LARGE SCALE GENOMIC DNA]</scope>
    <source>
        <strain evidence="1 2">WH8102</strain>
    </source>
</reference>
<dbReference type="KEGG" id="syw:SYNW0633"/>
<proteinExistence type="predicted"/>
<protein>
    <submittedName>
        <fullName evidence="1">Conserved hypothetical</fullName>
    </submittedName>
</protein>
<sequence length="229" mass="24828">MNQVIAAHGWAGDATVWRAWQQRFEARGWHWDAIERGYGQREPHQPSWAELPGQRLVIAHSLGLHLLPEKVLQQADAVVSLAGFAAFVPAGAAGRALGVALKGMASCLGTSDEPAMLRKFLSRCASPLPLSALPNNPLLRGMHPSGRQRLQDDLVLLQQCQSLPDGWPEGASVLVVQGEQDAIVCPDSRTQLLQALPPSRTDHRLRPDEGHAVVTPAVLDLVVRWAGNP</sequence>